<feature type="coiled-coil region" evidence="1">
    <location>
        <begin position="517"/>
        <end position="571"/>
    </location>
</feature>
<accession>A0AAW5I359</accession>
<gene>
    <name evidence="2" type="ORF">NND11_14100</name>
</gene>
<organism evidence="2 3">
    <name type="scientific">Segatella copri</name>
    <dbReference type="NCBI Taxonomy" id="165179"/>
    <lineage>
        <taxon>Bacteria</taxon>
        <taxon>Pseudomonadati</taxon>
        <taxon>Bacteroidota</taxon>
        <taxon>Bacteroidia</taxon>
        <taxon>Bacteroidales</taxon>
        <taxon>Prevotellaceae</taxon>
        <taxon>Segatella</taxon>
    </lineage>
</organism>
<dbReference type="InterPro" id="IPR036525">
    <property type="entry name" value="Tubulin/FtsZ_GTPase_sf"/>
</dbReference>
<dbReference type="Gene3D" id="3.40.50.1440">
    <property type="entry name" value="Tubulin/FtsZ, GTPase domain"/>
    <property type="match status" value="1"/>
</dbReference>
<protein>
    <submittedName>
        <fullName evidence="2">Tubulin-like doman-containing protein</fullName>
    </submittedName>
</protein>
<evidence type="ECO:0000313" key="2">
    <source>
        <dbReference type="EMBL" id="MCP9502657.1"/>
    </source>
</evidence>
<proteinExistence type="predicted"/>
<dbReference type="AlphaFoldDB" id="A0AAW5I359"/>
<dbReference type="RefSeq" id="WP_234564775.1">
    <property type="nucleotide sequence ID" value="NZ_JAJTTD010000024.1"/>
</dbReference>
<reference evidence="2" key="1">
    <citation type="submission" date="2022-07" db="EMBL/GenBank/DDBJ databases">
        <title>Prevotella copri.</title>
        <authorList>
            <person name="Yang C."/>
        </authorList>
    </citation>
    <scope>NUCLEOTIDE SEQUENCE</scope>
    <source>
        <strain evidence="2">HF88</strain>
    </source>
</reference>
<dbReference type="Pfam" id="PF13809">
    <property type="entry name" value="Tubulin_2"/>
    <property type="match status" value="1"/>
</dbReference>
<sequence>MAIKLKKTLYVGLGGTGVSALLKIKKCFVDSYGEIPPMIGFIAIDTDGAAMSKSVTGNQGQLIRLDSSELLVCTVKEALSVYHANPKSYDWVPLKNVDKLSSIQGGGAGQVRSNGRFIAYYNNQRIKNNIQAAVTKVHKLVPQDSPYVVDTNMNGMEYPTSINVFASIAGGTGSGMLIDVLNIVRDALKENAQAYNLYPWIVLPEVFRAMNSGPSMANVLYNSYGALSTLDYIMHHNPKDPAINFGYAKISEPLFDYAYVVNNMNQAGVSFDSLDDLIDVVAKSAFLPANKMGDDLASPFDNIKAQKMGGAYDILNKKAWAASASSAELIYDSQAVGRAIAYTTISQLCESMLQSPSDGSGDANKFFDDQNVMIRENNGRDDIINTLLSPAPVYSLQIDENTTEFDVNTYIENNCGQKLLEKDLKTALNNKLANTKRYFELYIAEIMSRSQGKVDSASKFISSLLDIVNICKSEMTLEGSEYHEINSEPQQWNALLNGVKNKGIASIFGKKVNEDGVEILQNKLTEVVRNLREEIRREWALKFYSEFESILKNKLKTIDELKSVLRDVAKEQSRKLLNEQHNSQSKSKFQIFLHQAEVMKASELKIDDSIKANFGAYLNEGVSTWLGQSKDYVERKMWSFAKETPNVKEAVNTSIDSVLASMPKVQVESYLERLRVLASPLWTYNTQGYNEANLQLDRFVIVGVGNRDTSLLSKDEEYKHFFDTNGNKTSFASTNQDDRVYVLVVEDLLPIYAVNNFSTYKHDTEIKVARGNMMANYLDEKLNNRMNAENFNVMPTVETDNVLQYWVWGFVFGYIHFDVEQNRYWIRSKSHGDAIDKYRYNLSHQRDVAYDLFKSERLYKEVEAALNREIARSGRQPIEDKINTIKTEESYMEGYAQLSPLEASNINESKFKAVKDLISQEIGLMTE</sequence>
<evidence type="ECO:0000256" key="1">
    <source>
        <dbReference type="SAM" id="Coils"/>
    </source>
</evidence>
<dbReference type="Proteomes" id="UP001206014">
    <property type="component" value="Unassembled WGS sequence"/>
</dbReference>
<evidence type="ECO:0000313" key="3">
    <source>
        <dbReference type="Proteomes" id="UP001206014"/>
    </source>
</evidence>
<keyword evidence="1" id="KW-0175">Coiled coil</keyword>
<dbReference type="SUPFAM" id="SSF52490">
    <property type="entry name" value="Tubulin nucleotide-binding domain-like"/>
    <property type="match status" value="1"/>
</dbReference>
<comment type="caution">
    <text evidence="2">The sequence shown here is derived from an EMBL/GenBank/DDBJ whole genome shotgun (WGS) entry which is preliminary data.</text>
</comment>
<name>A0AAW5I359_9BACT</name>
<dbReference type="EMBL" id="JANDXR010000022">
    <property type="protein sequence ID" value="MCP9502657.1"/>
    <property type="molecule type" value="Genomic_DNA"/>
</dbReference>
<dbReference type="InterPro" id="IPR025904">
    <property type="entry name" value="Tubulin-like"/>
</dbReference>